<dbReference type="RefSeq" id="WP_379902854.1">
    <property type="nucleotide sequence ID" value="NZ_JBHULM010000011.1"/>
</dbReference>
<comment type="caution">
    <text evidence="2">The sequence shown here is derived from an EMBL/GenBank/DDBJ whole genome shotgun (WGS) entry which is preliminary data.</text>
</comment>
<gene>
    <name evidence="2" type="ORF">ACFSSB_07805</name>
</gene>
<evidence type="ECO:0000313" key="3">
    <source>
        <dbReference type="Proteomes" id="UP001597467"/>
    </source>
</evidence>
<dbReference type="EMBL" id="JBHULM010000011">
    <property type="protein sequence ID" value="MFD2542218.1"/>
    <property type="molecule type" value="Genomic_DNA"/>
</dbReference>
<reference evidence="3" key="1">
    <citation type="journal article" date="2019" name="Int. J. Syst. Evol. Microbiol.">
        <title>The Global Catalogue of Microorganisms (GCM) 10K type strain sequencing project: providing services to taxonomists for standard genome sequencing and annotation.</title>
        <authorList>
            <consortium name="The Broad Institute Genomics Platform"/>
            <consortium name="The Broad Institute Genome Sequencing Center for Infectious Disease"/>
            <person name="Wu L."/>
            <person name="Ma J."/>
        </authorList>
    </citation>
    <scope>NUCLEOTIDE SEQUENCE [LARGE SCALE GENOMIC DNA]</scope>
    <source>
        <strain evidence="3">KCTC 42808</strain>
    </source>
</reference>
<name>A0ABW5K1A5_9FLAO</name>
<evidence type="ECO:0000256" key="1">
    <source>
        <dbReference type="SAM" id="SignalP"/>
    </source>
</evidence>
<feature type="signal peptide" evidence="1">
    <location>
        <begin position="1"/>
        <end position="23"/>
    </location>
</feature>
<feature type="chain" id="PRO_5045694322" evidence="1">
    <location>
        <begin position="24"/>
        <end position="115"/>
    </location>
</feature>
<accession>A0ABW5K1A5</accession>
<sequence>MKKYITLLSLIAVFFIGMQQTQAQDSRVAEAEFPEAIAKKQLHELHQTVALTGEQQTEAYKVLVDLQQNFNGLKGNTNITEVQRAKAALLERANMKLKSILNAEQYEAYLASLKK</sequence>
<proteinExistence type="predicted"/>
<keyword evidence="3" id="KW-1185">Reference proteome</keyword>
<protein>
    <submittedName>
        <fullName evidence="2">Uncharacterized protein</fullName>
    </submittedName>
</protein>
<organism evidence="2 3">
    <name type="scientific">Lacinutrix gracilariae</name>
    <dbReference type="NCBI Taxonomy" id="1747198"/>
    <lineage>
        <taxon>Bacteria</taxon>
        <taxon>Pseudomonadati</taxon>
        <taxon>Bacteroidota</taxon>
        <taxon>Flavobacteriia</taxon>
        <taxon>Flavobacteriales</taxon>
        <taxon>Flavobacteriaceae</taxon>
        <taxon>Lacinutrix</taxon>
    </lineage>
</organism>
<evidence type="ECO:0000313" key="2">
    <source>
        <dbReference type="EMBL" id="MFD2542218.1"/>
    </source>
</evidence>
<keyword evidence="1" id="KW-0732">Signal</keyword>
<dbReference type="Proteomes" id="UP001597467">
    <property type="component" value="Unassembled WGS sequence"/>
</dbReference>